<reference evidence="2" key="1">
    <citation type="submission" date="2016-10" db="EMBL/GenBank/DDBJ databases">
        <authorList>
            <person name="Varghese N."/>
            <person name="Submissions S."/>
        </authorList>
    </citation>
    <scope>NUCLEOTIDE SEQUENCE [LARGE SCALE GENOMIC DNA]</scope>
    <source>
        <strain evidence="2">DSM 17875</strain>
    </source>
</reference>
<dbReference type="EMBL" id="LT629785">
    <property type="protein sequence ID" value="SDU21734.1"/>
    <property type="molecule type" value="Genomic_DNA"/>
</dbReference>
<protein>
    <submittedName>
        <fullName evidence="1">Uncharacterized protein</fullName>
    </submittedName>
</protein>
<evidence type="ECO:0000313" key="1">
    <source>
        <dbReference type="EMBL" id="SDU21734.1"/>
    </source>
</evidence>
<dbReference type="AlphaFoldDB" id="A0A1H2GQB1"/>
<organism evidence="1 2">
    <name type="scientific">Pseudomonas pohangensis</name>
    <dbReference type="NCBI Taxonomy" id="364197"/>
    <lineage>
        <taxon>Bacteria</taxon>
        <taxon>Pseudomonadati</taxon>
        <taxon>Pseudomonadota</taxon>
        <taxon>Gammaproteobacteria</taxon>
        <taxon>Pseudomonadales</taxon>
        <taxon>Pseudomonadaceae</taxon>
        <taxon>Pseudomonas</taxon>
    </lineage>
</organism>
<dbReference type="Proteomes" id="UP000243232">
    <property type="component" value="Chromosome I"/>
</dbReference>
<keyword evidence="2" id="KW-1185">Reference proteome</keyword>
<proteinExistence type="predicted"/>
<accession>A0A1H2GQB1</accession>
<gene>
    <name evidence="1" type="ORF">SAMN05216296_2460</name>
</gene>
<sequence length="270" mass="30752">MKNEINETAVENQIQKTLTDLKLQHKTWNAQLQTAETSLYNLLDGCLDFYYFLRKSESYESAFKSLCYFKWNSTTKLSTLIAKSVFGEENKQHYAYAKAIQKAIENDIGIAGEVSMQQWLKQNGGVNGVIRTNETAIKENILREHLIEVAKKAHDLGFIPKIAKFKNKQLAEIMSSRECLLLCVVDEKTGDIALKYISTDENLVKLTYEEFGKFIVRSPKYEEGKQKLHDKLELERQKASVEVSSKLGRIGRKNTSTASVITQELESLPA</sequence>
<dbReference type="RefSeq" id="WP_157718865.1">
    <property type="nucleotide sequence ID" value="NZ_LT629785.1"/>
</dbReference>
<name>A0A1H2GQB1_9PSED</name>
<dbReference type="STRING" id="364197.SAMN05216296_2460"/>
<evidence type="ECO:0000313" key="2">
    <source>
        <dbReference type="Proteomes" id="UP000243232"/>
    </source>
</evidence>